<dbReference type="InterPro" id="IPR036291">
    <property type="entry name" value="NAD(P)-bd_dom_sf"/>
</dbReference>
<dbReference type="Gene3D" id="3.90.25.10">
    <property type="entry name" value="UDP-galactose 4-epimerase, domain 1"/>
    <property type="match status" value="1"/>
</dbReference>
<dbReference type="SUPFAM" id="SSF51735">
    <property type="entry name" value="NAD(P)-binding Rossmann-fold domains"/>
    <property type="match status" value="1"/>
</dbReference>
<dbReference type="InterPro" id="IPR016040">
    <property type="entry name" value="NAD(P)-bd_dom"/>
</dbReference>
<keyword evidence="3" id="KW-1185">Reference proteome</keyword>
<comment type="caution">
    <text evidence="2">The sequence shown here is derived from an EMBL/GenBank/DDBJ whole genome shotgun (WGS) entry which is preliminary data.</text>
</comment>
<dbReference type="PANTHER" id="PTHR43162:SF1">
    <property type="entry name" value="PRESTALK A DIFFERENTIATION PROTEIN A"/>
    <property type="match status" value="1"/>
</dbReference>
<feature type="domain" description="NAD(P)-binding" evidence="1">
    <location>
        <begin position="6"/>
        <end position="180"/>
    </location>
</feature>
<dbReference type="InterPro" id="IPR051604">
    <property type="entry name" value="Ergot_Alk_Oxidoreductase"/>
</dbReference>
<dbReference type="PANTHER" id="PTHR43162">
    <property type="match status" value="1"/>
</dbReference>
<evidence type="ECO:0000313" key="2">
    <source>
        <dbReference type="EMBL" id="NGO68926.1"/>
    </source>
</evidence>
<accession>A0A6G4WUH0</accession>
<name>A0A6G4WUH0_9ACTN</name>
<protein>
    <submittedName>
        <fullName evidence="2">NAD(P)H-binding protein</fullName>
    </submittedName>
</protein>
<gene>
    <name evidence="2" type="ORF">G5C65_11280</name>
</gene>
<reference evidence="2 3" key="1">
    <citation type="submission" date="2020-02" db="EMBL/GenBank/DDBJ databases">
        <title>Whole-genome analyses of novel actinobacteria.</title>
        <authorList>
            <person name="Sahin N."/>
            <person name="Tatar D."/>
        </authorList>
    </citation>
    <scope>NUCLEOTIDE SEQUENCE [LARGE SCALE GENOMIC DNA]</scope>
    <source>
        <strain evidence="2 3">SB3404</strain>
    </source>
</reference>
<dbReference type="Pfam" id="PF13460">
    <property type="entry name" value="NAD_binding_10"/>
    <property type="match status" value="1"/>
</dbReference>
<proteinExistence type="predicted"/>
<sequence length="290" mass="30874">MILVTGASGTVGGAAARQLARAGHAVRLLSRSPDRLVPPPGRCEVAAGDYADPASLRAAVRGVRAMLVVTGDPRTTAHDAALLEAARGARVRRAVKLSAQGVADADAQDMITRWQRATERLTRESGLEWTLLRPRAFMSNSLGWAPAVRAGDTVRTWPADVPAACVDPRDVAEAAVLALTGPGHRGRAYPLTGPEQLTARERVRLLGESLGRELECREEPRQRALDGYARRYGSELAEALLACAGRRSGTEPALERLLGRPPRRFAEWARDHAGHFTAAPGSPRLGAAGG</sequence>
<evidence type="ECO:0000259" key="1">
    <source>
        <dbReference type="Pfam" id="PF13460"/>
    </source>
</evidence>
<dbReference type="Gene3D" id="3.40.50.720">
    <property type="entry name" value="NAD(P)-binding Rossmann-like Domain"/>
    <property type="match status" value="1"/>
</dbReference>
<evidence type="ECO:0000313" key="3">
    <source>
        <dbReference type="Proteomes" id="UP000477722"/>
    </source>
</evidence>
<organism evidence="2 3">
    <name type="scientific">Streptomyces boncukensis</name>
    <dbReference type="NCBI Taxonomy" id="2711219"/>
    <lineage>
        <taxon>Bacteria</taxon>
        <taxon>Bacillati</taxon>
        <taxon>Actinomycetota</taxon>
        <taxon>Actinomycetes</taxon>
        <taxon>Kitasatosporales</taxon>
        <taxon>Streptomycetaceae</taxon>
        <taxon>Streptomyces</taxon>
    </lineage>
</organism>
<dbReference type="EMBL" id="JAAKZZ010000086">
    <property type="protein sequence ID" value="NGO68926.1"/>
    <property type="molecule type" value="Genomic_DNA"/>
</dbReference>
<dbReference type="AlphaFoldDB" id="A0A6G4WUH0"/>
<dbReference type="Proteomes" id="UP000477722">
    <property type="component" value="Unassembled WGS sequence"/>
</dbReference>